<dbReference type="InParanoid" id="A0A1V9XJ89"/>
<name>A0A1V9XJ89_9ACAR</name>
<reference evidence="1 2" key="1">
    <citation type="journal article" date="2017" name="Gigascience">
        <title>Draft genome of the honey bee ectoparasitic mite, Tropilaelaps mercedesae, is shaped by the parasitic life history.</title>
        <authorList>
            <person name="Dong X."/>
            <person name="Armstrong S.D."/>
            <person name="Xia D."/>
            <person name="Makepeace B.L."/>
            <person name="Darby A.C."/>
            <person name="Kadowaki T."/>
        </authorList>
    </citation>
    <scope>NUCLEOTIDE SEQUENCE [LARGE SCALE GENOMIC DNA]</scope>
    <source>
        <strain evidence="1">Wuxi-XJTLU</strain>
    </source>
</reference>
<accession>A0A1V9XJ89</accession>
<comment type="caution">
    <text evidence="1">The sequence shown here is derived from an EMBL/GenBank/DDBJ whole genome shotgun (WGS) entry which is preliminary data.</text>
</comment>
<keyword evidence="2" id="KW-1185">Reference proteome</keyword>
<dbReference type="EMBL" id="MNPL01009661">
    <property type="protein sequence ID" value="OQR73610.1"/>
    <property type="molecule type" value="Genomic_DNA"/>
</dbReference>
<evidence type="ECO:0000313" key="1">
    <source>
        <dbReference type="EMBL" id="OQR73610.1"/>
    </source>
</evidence>
<sequence length="105" mass="11953">MEKWTDALRNASCDFSYRVLKITFYDDSRQNGIAEAGRVQDARTAENRRLGPISGANHWPTAYAQRGEQNVRGKIRNERWQMSVPVESECAHPNLVQLQPATSSF</sequence>
<evidence type="ECO:0000313" key="2">
    <source>
        <dbReference type="Proteomes" id="UP000192247"/>
    </source>
</evidence>
<dbReference type="Proteomes" id="UP000192247">
    <property type="component" value="Unassembled WGS sequence"/>
</dbReference>
<gene>
    <name evidence="1" type="ORF">BIW11_09627</name>
</gene>
<protein>
    <submittedName>
        <fullName evidence="1">Uncharacterized protein</fullName>
    </submittedName>
</protein>
<proteinExistence type="predicted"/>
<dbReference type="AlphaFoldDB" id="A0A1V9XJ89"/>
<organism evidence="1 2">
    <name type="scientific">Tropilaelaps mercedesae</name>
    <dbReference type="NCBI Taxonomy" id="418985"/>
    <lineage>
        <taxon>Eukaryota</taxon>
        <taxon>Metazoa</taxon>
        <taxon>Ecdysozoa</taxon>
        <taxon>Arthropoda</taxon>
        <taxon>Chelicerata</taxon>
        <taxon>Arachnida</taxon>
        <taxon>Acari</taxon>
        <taxon>Parasitiformes</taxon>
        <taxon>Mesostigmata</taxon>
        <taxon>Gamasina</taxon>
        <taxon>Dermanyssoidea</taxon>
        <taxon>Laelapidae</taxon>
        <taxon>Tropilaelaps</taxon>
    </lineage>
</organism>